<keyword evidence="2" id="KW-0472">Membrane</keyword>
<feature type="transmembrane region" description="Helical" evidence="2">
    <location>
        <begin position="355"/>
        <end position="375"/>
    </location>
</feature>
<dbReference type="AlphaFoldDB" id="A0A9J6GTK1"/>
<accession>A0A9J6GTK1</accession>
<dbReference type="InterPro" id="IPR036259">
    <property type="entry name" value="MFS_trans_sf"/>
</dbReference>
<feature type="region of interest" description="Disordered" evidence="1">
    <location>
        <begin position="55"/>
        <end position="80"/>
    </location>
</feature>
<dbReference type="GO" id="GO:0008028">
    <property type="term" value="F:monocarboxylic acid transmembrane transporter activity"/>
    <property type="evidence" value="ECO:0007669"/>
    <property type="project" value="TreeGrafter"/>
</dbReference>
<feature type="transmembrane region" description="Helical" evidence="2">
    <location>
        <begin position="317"/>
        <end position="335"/>
    </location>
</feature>
<dbReference type="SUPFAM" id="SSF103473">
    <property type="entry name" value="MFS general substrate transporter"/>
    <property type="match status" value="1"/>
</dbReference>
<evidence type="ECO:0000256" key="2">
    <source>
        <dbReference type="SAM" id="Phobius"/>
    </source>
</evidence>
<keyword evidence="2" id="KW-0812">Transmembrane</keyword>
<dbReference type="Proteomes" id="UP000821853">
    <property type="component" value="Unassembled WGS sequence"/>
</dbReference>
<dbReference type="InterPro" id="IPR050327">
    <property type="entry name" value="Proton-linked_MCT"/>
</dbReference>
<dbReference type="OrthoDB" id="6505099at2759"/>
<sequence>MYRSAPSQGALETVLKDENAENEVITNVGNYTLYRSSDVTCPAVGLNGVTSPYTIGKQNQSSGDPKKNLGDEAVQSRDSDVHLRSDIRNAFSKIENFGAISHTEKPKRQSEVVGDGKNFFRKEEYDIASHEYQMSKIDDDNKQICGGRRSGATEPNYGLLNNNAEQPPLEGQSSGLSPTASYMCNSSNLQLFASPTFYVLVLGAIAADFTTVIVHATIVDYALDKGVARKSAEMSMTYCSSTELVGRLLLPLAADLGFVSRTNLVAMCFTAMAATSLALPHTASFASYIPVQVATALFLACVATLKGVLVADSFGANAVPTFWGANGIALIPVLLGNPFITGYFRDTMGSYDNLFRLLAGVQLFTAVVFYTLACFKKQSRSPS</sequence>
<dbReference type="PANTHER" id="PTHR11360">
    <property type="entry name" value="MONOCARBOXYLATE TRANSPORTER"/>
    <property type="match status" value="1"/>
</dbReference>
<evidence type="ECO:0000256" key="1">
    <source>
        <dbReference type="SAM" id="MobiDB-lite"/>
    </source>
</evidence>
<protein>
    <recommendedName>
        <fullName evidence="5">Monocarboxylate transporter</fullName>
    </recommendedName>
</protein>
<dbReference type="EMBL" id="JABSTR010000008">
    <property type="protein sequence ID" value="KAH9377596.1"/>
    <property type="molecule type" value="Genomic_DNA"/>
</dbReference>
<reference evidence="3 4" key="1">
    <citation type="journal article" date="2020" name="Cell">
        <title>Large-Scale Comparative Analyses of Tick Genomes Elucidate Their Genetic Diversity and Vector Capacities.</title>
        <authorList>
            <consortium name="Tick Genome and Microbiome Consortium (TIGMIC)"/>
            <person name="Jia N."/>
            <person name="Wang J."/>
            <person name="Shi W."/>
            <person name="Du L."/>
            <person name="Sun Y."/>
            <person name="Zhan W."/>
            <person name="Jiang J.F."/>
            <person name="Wang Q."/>
            <person name="Zhang B."/>
            <person name="Ji P."/>
            <person name="Bell-Sakyi L."/>
            <person name="Cui X.M."/>
            <person name="Yuan T.T."/>
            <person name="Jiang B.G."/>
            <person name="Yang W.F."/>
            <person name="Lam T.T."/>
            <person name="Chang Q.C."/>
            <person name="Ding S.J."/>
            <person name="Wang X.J."/>
            <person name="Zhu J.G."/>
            <person name="Ruan X.D."/>
            <person name="Zhao L."/>
            <person name="Wei J.T."/>
            <person name="Ye R.Z."/>
            <person name="Que T.C."/>
            <person name="Du C.H."/>
            <person name="Zhou Y.H."/>
            <person name="Cheng J.X."/>
            <person name="Dai P.F."/>
            <person name="Guo W.B."/>
            <person name="Han X.H."/>
            <person name="Huang E.J."/>
            <person name="Li L.F."/>
            <person name="Wei W."/>
            <person name="Gao Y.C."/>
            <person name="Liu J.Z."/>
            <person name="Shao H.Z."/>
            <person name="Wang X."/>
            <person name="Wang C.C."/>
            <person name="Yang T.C."/>
            <person name="Huo Q.B."/>
            <person name="Li W."/>
            <person name="Chen H.Y."/>
            <person name="Chen S.E."/>
            <person name="Zhou L.G."/>
            <person name="Ni X.B."/>
            <person name="Tian J.H."/>
            <person name="Sheng Y."/>
            <person name="Liu T."/>
            <person name="Pan Y.S."/>
            <person name="Xia L.Y."/>
            <person name="Li J."/>
            <person name="Zhao F."/>
            <person name="Cao W.C."/>
        </authorList>
    </citation>
    <scope>NUCLEOTIDE SEQUENCE [LARGE SCALE GENOMIC DNA]</scope>
    <source>
        <strain evidence="3">HaeL-2018</strain>
    </source>
</reference>
<name>A0A9J6GTK1_HAELO</name>
<evidence type="ECO:0008006" key="5">
    <source>
        <dbReference type="Google" id="ProtNLM"/>
    </source>
</evidence>
<feature type="transmembrane region" description="Helical" evidence="2">
    <location>
        <begin position="285"/>
        <end position="305"/>
    </location>
</feature>
<feature type="compositionally biased region" description="Basic and acidic residues" evidence="1">
    <location>
        <begin position="64"/>
        <end position="80"/>
    </location>
</feature>
<proteinExistence type="predicted"/>
<keyword evidence="4" id="KW-1185">Reference proteome</keyword>
<comment type="caution">
    <text evidence="3">The sequence shown here is derived from an EMBL/GenBank/DDBJ whole genome shotgun (WGS) entry which is preliminary data.</text>
</comment>
<dbReference type="PANTHER" id="PTHR11360:SF303">
    <property type="entry name" value="MAJOR FACILITATOR SUPERFAMILY (MFS) PROFILE DOMAIN-CONTAINING PROTEIN"/>
    <property type="match status" value="1"/>
</dbReference>
<gene>
    <name evidence="3" type="ORF">HPB48_000122</name>
</gene>
<organism evidence="3 4">
    <name type="scientific">Haemaphysalis longicornis</name>
    <name type="common">Bush tick</name>
    <dbReference type="NCBI Taxonomy" id="44386"/>
    <lineage>
        <taxon>Eukaryota</taxon>
        <taxon>Metazoa</taxon>
        <taxon>Ecdysozoa</taxon>
        <taxon>Arthropoda</taxon>
        <taxon>Chelicerata</taxon>
        <taxon>Arachnida</taxon>
        <taxon>Acari</taxon>
        <taxon>Parasitiformes</taxon>
        <taxon>Ixodida</taxon>
        <taxon>Ixodoidea</taxon>
        <taxon>Ixodidae</taxon>
        <taxon>Haemaphysalinae</taxon>
        <taxon>Haemaphysalis</taxon>
    </lineage>
</organism>
<keyword evidence="2" id="KW-1133">Transmembrane helix</keyword>
<evidence type="ECO:0000313" key="4">
    <source>
        <dbReference type="Proteomes" id="UP000821853"/>
    </source>
</evidence>
<feature type="transmembrane region" description="Helical" evidence="2">
    <location>
        <begin position="197"/>
        <end position="223"/>
    </location>
</feature>
<evidence type="ECO:0000313" key="3">
    <source>
        <dbReference type="EMBL" id="KAH9377596.1"/>
    </source>
</evidence>
<dbReference type="VEuPathDB" id="VectorBase:HLOH_045241"/>